<comment type="similarity">
    <text evidence="3 15">Belongs to the peptidase M35 family.</text>
</comment>
<evidence type="ECO:0000256" key="8">
    <source>
        <dbReference type="ARBA" id="ARBA00022729"/>
    </source>
</evidence>
<reference evidence="17 18" key="1">
    <citation type="submission" date="2015-04" db="EMBL/GenBank/DDBJ databases">
        <authorList>
            <person name="Syromyatnikov M.Y."/>
            <person name="Popov V.N."/>
        </authorList>
    </citation>
    <scope>NUCLEOTIDE SEQUENCE [LARGE SCALE GENOMIC DNA]</scope>
    <source>
        <strain evidence="17">WF-38-12</strain>
    </source>
</reference>
<feature type="domain" description="Lysine-specific metallo-endopeptidase" evidence="16">
    <location>
        <begin position="209"/>
        <end position="345"/>
    </location>
</feature>
<evidence type="ECO:0000256" key="4">
    <source>
        <dbReference type="ARBA" id="ARBA00022525"/>
    </source>
</evidence>
<evidence type="ECO:0000256" key="14">
    <source>
        <dbReference type="PIRSR" id="PIRSR601384-2"/>
    </source>
</evidence>
<feature type="binding site" evidence="14">
    <location>
        <position position="311"/>
    </location>
    <ligand>
        <name>Zn(2+)</name>
        <dbReference type="ChEBI" id="CHEBI:29105"/>
        <note>catalytic</note>
    </ligand>
</feature>
<dbReference type="CDD" id="cd11008">
    <property type="entry name" value="M35_deuterolysin_like"/>
    <property type="match status" value="1"/>
</dbReference>
<comment type="catalytic activity">
    <reaction evidence="1 15">
        <text>Preferential cleavage of bonds with hydrophobic residues in P1'. Also 3-Asn-|-Gln-4 and 8-Gly-|-Ser-9 bonds in insulin B chain.</text>
        <dbReference type="EC" id="3.4.24.39"/>
    </reaction>
</comment>
<comment type="function">
    <text evidence="15">Secreted metalloproteinase that allows assimilation of proteinaceous substrates. Shows high activities on basic nuclear substrates such as histone and protamine.</text>
</comment>
<feature type="signal peptide" evidence="15">
    <location>
        <begin position="1"/>
        <end position="17"/>
    </location>
</feature>
<evidence type="ECO:0000256" key="5">
    <source>
        <dbReference type="ARBA" id="ARBA00022670"/>
    </source>
</evidence>
<dbReference type="OMA" id="AYFTTWF"/>
<dbReference type="GO" id="GO:0046872">
    <property type="term" value="F:metal ion binding"/>
    <property type="evidence" value="ECO:0007669"/>
    <property type="project" value="UniProtKB-KW"/>
</dbReference>
<evidence type="ECO:0000256" key="1">
    <source>
        <dbReference type="ARBA" id="ARBA00001187"/>
    </source>
</evidence>
<proteinExistence type="inferred from homology"/>
<evidence type="ECO:0000256" key="2">
    <source>
        <dbReference type="ARBA" id="ARBA00004613"/>
    </source>
</evidence>
<evidence type="ECO:0000256" key="9">
    <source>
        <dbReference type="ARBA" id="ARBA00022801"/>
    </source>
</evidence>
<dbReference type="SMART" id="SM01351">
    <property type="entry name" value="Aspzincin_M35"/>
    <property type="match status" value="1"/>
</dbReference>
<evidence type="ECO:0000256" key="12">
    <source>
        <dbReference type="ARBA" id="ARBA00023145"/>
    </source>
</evidence>
<keyword evidence="9 15" id="KW-0378">Hydrolase</keyword>
<dbReference type="InterPro" id="IPR050414">
    <property type="entry name" value="Fungal_M35_metalloproteases"/>
</dbReference>
<evidence type="ECO:0000256" key="11">
    <source>
        <dbReference type="ARBA" id="ARBA00023049"/>
    </source>
</evidence>
<dbReference type="Gene3D" id="3.40.390.10">
    <property type="entry name" value="Collagenase (Catalytic Domain)"/>
    <property type="match status" value="1"/>
</dbReference>
<evidence type="ECO:0000256" key="3">
    <source>
        <dbReference type="ARBA" id="ARBA00010279"/>
    </source>
</evidence>
<sequence>MAMRSILLVSWGAIVAATTCPLSVEISNVVDHNVNVTITNQGDKTVTFFKGNTVLDTRPVRKLLVQDENDDYLDFSGAYVDYKQSNPSSSMFHTLRSGQTVSTLVNAAVSHKLDGVSKAKVTALQHLKFVIGETIPSNLKDMSFCSGIASKKVAIIPDRKKAASEHFSKISPTSSIRRRDLGIENCSADQQTDLQTSVNDAIAMASAAQQAEGNEDDFWINWFKDASQASTTDSIYSQVINAQSTGFTISCSDTYGACGDNGDSALAVTITPDNVIIPCPNGGYWDLDEYAGDCDSSDYDKAGAILHEMTHLFGTSDYAYGHDDCEALAADQAAMNADTYELYAESVRLGGCQ</sequence>
<dbReference type="PRINTS" id="PR00768">
    <property type="entry name" value="DEUTEROLYSIN"/>
</dbReference>
<evidence type="ECO:0000313" key="17">
    <source>
        <dbReference type="EMBL" id="CRG87856.1"/>
    </source>
</evidence>
<protein>
    <recommendedName>
        <fullName evidence="15">Neutral protease 2</fullName>
        <ecNumber evidence="15">3.4.24.39</ecNumber>
    </recommendedName>
    <alternativeName>
        <fullName evidence="15">Deuterolysin</fullName>
    </alternativeName>
</protein>
<dbReference type="PANTHER" id="PTHR37016">
    <property type="match status" value="1"/>
</dbReference>
<dbReference type="InterPro" id="IPR001384">
    <property type="entry name" value="Peptidase_M35"/>
</dbReference>
<dbReference type="Pfam" id="PF02102">
    <property type="entry name" value="Peptidase_M35"/>
    <property type="match status" value="1"/>
</dbReference>
<keyword evidence="6 15" id="KW-0165">Cleavage on pair of basic residues</keyword>
<dbReference type="InterPro" id="IPR024079">
    <property type="entry name" value="MetalloPept_cat_dom_sf"/>
</dbReference>
<keyword evidence="11 15" id="KW-0482">Metalloprotease</keyword>
<keyword evidence="12" id="KW-0865">Zymogen</keyword>
<comment type="subcellular location">
    <subcellularLocation>
        <location evidence="2 15">Secreted</location>
    </subcellularLocation>
</comment>
<keyword evidence="18" id="KW-1185">Reference proteome</keyword>
<feature type="binding site" evidence="14">
    <location>
        <position position="307"/>
    </location>
    <ligand>
        <name>Zn(2+)</name>
        <dbReference type="ChEBI" id="CHEBI:29105"/>
        <note>catalytic</note>
    </ligand>
</feature>
<evidence type="ECO:0000256" key="15">
    <source>
        <dbReference type="RuleBase" id="RU361126"/>
    </source>
</evidence>
<dbReference type="OrthoDB" id="412874at2759"/>
<dbReference type="GO" id="GO:0005576">
    <property type="term" value="C:extracellular region"/>
    <property type="evidence" value="ECO:0007669"/>
    <property type="project" value="UniProtKB-SubCell"/>
</dbReference>
<dbReference type="EC" id="3.4.24.39" evidence="15"/>
<accession>A0A0U1LYE9</accession>
<feature type="active site" evidence="13">
    <location>
        <position position="308"/>
    </location>
</feature>
<keyword evidence="8 15" id="KW-0732">Signal</keyword>
<evidence type="ECO:0000313" key="18">
    <source>
        <dbReference type="Proteomes" id="UP000054383"/>
    </source>
</evidence>
<evidence type="ECO:0000256" key="6">
    <source>
        <dbReference type="ARBA" id="ARBA00022685"/>
    </source>
</evidence>
<feature type="chain" id="PRO_5044972101" description="Neutral protease 2" evidence="15">
    <location>
        <begin position="18"/>
        <end position="353"/>
    </location>
</feature>
<dbReference type="GO" id="GO:0004222">
    <property type="term" value="F:metalloendopeptidase activity"/>
    <property type="evidence" value="ECO:0007669"/>
    <property type="project" value="InterPro"/>
</dbReference>
<organism evidence="17 18">
    <name type="scientific">Talaromyces islandicus</name>
    <name type="common">Penicillium islandicum</name>
    <dbReference type="NCBI Taxonomy" id="28573"/>
    <lineage>
        <taxon>Eukaryota</taxon>
        <taxon>Fungi</taxon>
        <taxon>Dikarya</taxon>
        <taxon>Ascomycota</taxon>
        <taxon>Pezizomycotina</taxon>
        <taxon>Eurotiomycetes</taxon>
        <taxon>Eurotiomycetidae</taxon>
        <taxon>Eurotiales</taxon>
        <taxon>Trichocomaceae</taxon>
        <taxon>Talaromyces</taxon>
        <taxon>Talaromyces sect. Islandici</taxon>
    </lineage>
</organism>
<dbReference type="GO" id="GO:0006508">
    <property type="term" value="P:proteolysis"/>
    <property type="evidence" value="ECO:0007669"/>
    <property type="project" value="UniProtKB-KW"/>
</dbReference>
<dbReference type="PANTHER" id="PTHR37016:SF5">
    <property type="entry name" value="DEUTEROLYSIN"/>
    <property type="match status" value="1"/>
</dbReference>
<comment type="cofactor">
    <cofactor evidence="14 15">
        <name>Zn(2+)</name>
        <dbReference type="ChEBI" id="CHEBI:29105"/>
    </cofactor>
    <text evidence="14 15">Binds 1 zinc ion per subunit.</text>
</comment>
<keyword evidence="5 15" id="KW-0645">Protease</keyword>
<evidence type="ECO:0000256" key="13">
    <source>
        <dbReference type="PIRSR" id="PIRSR601384-1"/>
    </source>
</evidence>
<dbReference type="SUPFAM" id="SSF55486">
    <property type="entry name" value="Metalloproteases ('zincins'), catalytic domain"/>
    <property type="match status" value="1"/>
</dbReference>
<dbReference type="Gene3D" id="2.60.40.2970">
    <property type="match status" value="1"/>
</dbReference>
<dbReference type="Proteomes" id="UP000054383">
    <property type="component" value="Unassembled WGS sequence"/>
</dbReference>
<evidence type="ECO:0000259" key="16">
    <source>
        <dbReference type="SMART" id="SM01351"/>
    </source>
</evidence>
<dbReference type="EMBL" id="CVMT01000003">
    <property type="protein sequence ID" value="CRG87856.1"/>
    <property type="molecule type" value="Genomic_DNA"/>
</dbReference>
<evidence type="ECO:0000256" key="10">
    <source>
        <dbReference type="ARBA" id="ARBA00022833"/>
    </source>
</evidence>
<feature type="binding site" evidence="14">
    <location>
        <position position="317"/>
    </location>
    <ligand>
        <name>Zn(2+)</name>
        <dbReference type="ChEBI" id="CHEBI:29105"/>
        <note>catalytic</note>
    </ligand>
</feature>
<keyword evidence="10 14" id="KW-0862">Zinc</keyword>
<gene>
    <name evidence="17" type="ORF">PISL3812_04877</name>
</gene>
<dbReference type="STRING" id="28573.A0A0U1LYE9"/>
<name>A0A0U1LYE9_TALIS</name>
<evidence type="ECO:0000256" key="7">
    <source>
        <dbReference type="ARBA" id="ARBA00022723"/>
    </source>
</evidence>
<dbReference type="AlphaFoldDB" id="A0A0U1LYE9"/>
<keyword evidence="4 15" id="KW-0964">Secreted</keyword>
<keyword evidence="7 14" id="KW-0479">Metal-binding</keyword>
<dbReference type="InterPro" id="IPR029463">
    <property type="entry name" value="Lys_MEP"/>
</dbReference>